<proteinExistence type="predicted"/>
<reference evidence="1 2" key="1">
    <citation type="journal article" date="2012" name="Genome Biol.">
        <title>Genome and low-iron response of an oceanic diatom adapted to chronic iron limitation.</title>
        <authorList>
            <person name="Lommer M."/>
            <person name="Specht M."/>
            <person name="Roy A.S."/>
            <person name="Kraemer L."/>
            <person name="Andreson R."/>
            <person name="Gutowska M.A."/>
            <person name="Wolf J."/>
            <person name="Bergner S.V."/>
            <person name="Schilhabel M.B."/>
            <person name="Klostermeier U.C."/>
            <person name="Beiko R.G."/>
            <person name="Rosenstiel P."/>
            <person name="Hippler M."/>
            <person name="Laroche J."/>
        </authorList>
    </citation>
    <scope>NUCLEOTIDE SEQUENCE [LARGE SCALE GENOMIC DNA]</scope>
    <source>
        <strain evidence="1 2">CCMP1005</strain>
    </source>
</reference>
<keyword evidence="2" id="KW-1185">Reference proteome</keyword>
<comment type="caution">
    <text evidence="1">The sequence shown here is derived from an EMBL/GenBank/DDBJ whole genome shotgun (WGS) entry which is preliminary data.</text>
</comment>
<evidence type="ECO:0000313" key="1">
    <source>
        <dbReference type="EMBL" id="EJK55803.1"/>
    </source>
</evidence>
<evidence type="ECO:0000313" key="2">
    <source>
        <dbReference type="Proteomes" id="UP000266841"/>
    </source>
</evidence>
<feature type="non-terminal residue" evidence="1">
    <location>
        <position position="100"/>
    </location>
</feature>
<protein>
    <submittedName>
        <fullName evidence="1">Uncharacterized protein</fullName>
    </submittedName>
</protein>
<dbReference type="EMBL" id="AGNL01033183">
    <property type="protein sequence ID" value="EJK55803.1"/>
    <property type="molecule type" value="Genomic_DNA"/>
</dbReference>
<gene>
    <name evidence="1" type="ORF">THAOC_24423</name>
</gene>
<dbReference type="AlphaFoldDB" id="K0RPV5"/>
<organism evidence="1 2">
    <name type="scientific">Thalassiosira oceanica</name>
    <name type="common">Marine diatom</name>
    <dbReference type="NCBI Taxonomy" id="159749"/>
    <lineage>
        <taxon>Eukaryota</taxon>
        <taxon>Sar</taxon>
        <taxon>Stramenopiles</taxon>
        <taxon>Ochrophyta</taxon>
        <taxon>Bacillariophyta</taxon>
        <taxon>Coscinodiscophyceae</taxon>
        <taxon>Thalassiosirophycidae</taxon>
        <taxon>Thalassiosirales</taxon>
        <taxon>Thalassiosiraceae</taxon>
        <taxon>Thalassiosira</taxon>
    </lineage>
</organism>
<name>K0RPV5_THAOC</name>
<accession>K0RPV5</accession>
<dbReference type="Proteomes" id="UP000266841">
    <property type="component" value="Unassembled WGS sequence"/>
</dbReference>
<sequence>MVLFVVSFFDMRGPYELRDPRPEILQQLLLLCNYIFSLVTPSVGFEVNTSRQRQDRSKLIKMTVGDTYDNAAGAGDADAVYAYHRTPRTLAWRPVGSWRR</sequence>